<dbReference type="AlphaFoldDB" id="A0A812WYG8"/>
<dbReference type="OrthoDB" id="406481at2759"/>
<name>A0A812WYG8_SYMPI</name>
<dbReference type="Proteomes" id="UP000649617">
    <property type="component" value="Unassembled WGS sequence"/>
</dbReference>
<comment type="caution">
    <text evidence="1">The sequence shown here is derived from an EMBL/GenBank/DDBJ whole genome shotgun (WGS) entry which is preliminary data.</text>
</comment>
<dbReference type="EMBL" id="CAJNIZ010044637">
    <property type="protein sequence ID" value="CAE7696213.1"/>
    <property type="molecule type" value="Genomic_DNA"/>
</dbReference>
<evidence type="ECO:0000313" key="1">
    <source>
        <dbReference type="EMBL" id="CAE7696213.1"/>
    </source>
</evidence>
<protein>
    <submittedName>
        <fullName evidence="1">Uncharacterized protein</fullName>
    </submittedName>
</protein>
<reference evidence="1" key="1">
    <citation type="submission" date="2021-02" db="EMBL/GenBank/DDBJ databases">
        <authorList>
            <person name="Dougan E. K."/>
            <person name="Rhodes N."/>
            <person name="Thang M."/>
            <person name="Chan C."/>
        </authorList>
    </citation>
    <scope>NUCLEOTIDE SEQUENCE</scope>
</reference>
<keyword evidence="2" id="KW-1185">Reference proteome</keyword>
<proteinExistence type="predicted"/>
<organism evidence="1 2">
    <name type="scientific">Symbiodinium pilosum</name>
    <name type="common">Dinoflagellate</name>
    <dbReference type="NCBI Taxonomy" id="2952"/>
    <lineage>
        <taxon>Eukaryota</taxon>
        <taxon>Sar</taxon>
        <taxon>Alveolata</taxon>
        <taxon>Dinophyceae</taxon>
        <taxon>Suessiales</taxon>
        <taxon>Symbiodiniaceae</taxon>
        <taxon>Symbiodinium</taxon>
    </lineage>
</organism>
<evidence type="ECO:0000313" key="2">
    <source>
        <dbReference type="Proteomes" id="UP000649617"/>
    </source>
</evidence>
<accession>A0A812WYG8</accession>
<sequence length="87" mass="9205">MLRFALLPGLALSLRDDAGRLSLDTIRDTDGYVIDAEPCNAPKGSEYCNASVQSQLSKIGALQDPGSRIGAVLAVQDFLGSKGRLAR</sequence>
<gene>
    <name evidence="1" type="ORF">SPIL2461_LOCUS19534</name>
</gene>